<proteinExistence type="predicted"/>
<organism evidence="1 2">
    <name type="scientific">Hypoxylon rubiginosum</name>
    <dbReference type="NCBI Taxonomy" id="110542"/>
    <lineage>
        <taxon>Eukaryota</taxon>
        <taxon>Fungi</taxon>
        <taxon>Dikarya</taxon>
        <taxon>Ascomycota</taxon>
        <taxon>Pezizomycotina</taxon>
        <taxon>Sordariomycetes</taxon>
        <taxon>Xylariomycetidae</taxon>
        <taxon>Xylariales</taxon>
        <taxon>Hypoxylaceae</taxon>
        <taxon>Hypoxylon</taxon>
    </lineage>
</organism>
<name>A0ACC0DGH7_9PEZI</name>
<keyword evidence="2" id="KW-1185">Reference proteome</keyword>
<dbReference type="EMBL" id="MU394286">
    <property type="protein sequence ID" value="KAI6091688.1"/>
    <property type="molecule type" value="Genomic_DNA"/>
</dbReference>
<protein>
    <submittedName>
        <fullName evidence="1">Uncharacterized protein</fullName>
    </submittedName>
</protein>
<comment type="caution">
    <text evidence="1">The sequence shown here is derived from an EMBL/GenBank/DDBJ whole genome shotgun (WGS) entry which is preliminary data.</text>
</comment>
<evidence type="ECO:0000313" key="1">
    <source>
        <dbReference type="EMBL" id="KAI6091688.1"/>
    </source>
</evidence>
<dbReference type="Proteomes" id="UP001497680">
    <property type="component" value="Unassembled WGS sequence"/>
</dbReference>
<sequence>MDPLSLSAATITFLAPLVAIARVCLSGATRISGTKSRGVELANELQYVVGFLDRLQMLQGQVEQSDIRRTLAHGADVLIKCQDDLSHVHNSIEKLQSEVEGPWAKRLKAKILLFFKLGTDIDFEINRVQRVKSTLIIAFDSFNSQTLVRLAGSMNEHFTTIQYSLAIIDEGIRGINSPRPCVLGNKISSQCHTIPYPRNQHFVGREEILRTMQEILIFDPNKSTQKRVFVLHGMPGGGKTHTALQFAYDNMSAFHGIFWISASTEGKISQGYVDIARKLRIGASSMIKETGKEIEDARAWLNRTDQPYLIIFDNADDMGVLISMLPESSKGSILITSRNPSYTRQLTADGRDLPPFSPAEATKLVENILATGSHKLKAGQAKEVARILHCHPLAVSQMATFIVESQFPIEEFLEKYSRRKEACQFQRVYSDNLSYPMCVATTFDLAIKSLDEETLSTLDTLSFFDPDKIPVDLLMRDLDNIKDDTSTVCHRVVLRNLKKYTLLSIDSDANHSGNFIRIHRLVQDAVHRRFCKIPYSRDAAFKRALELLRRSFPLHGLARDHMVEYWPECEVYLPHVLSFHDTFLDMEGLEDFADNVEFIELIYSCAWYLCERGNFKISRRLIETAIKCYKSAPIDPHNLLWADICTVRQFYENEATQANTMVSLAQEALEIRQKAVESKALENDHPNLANGFMNLGVALVDSDPRRAIELNNQALAIRNMSSRYSEIQIHGRALNLLNIGRCWWILREYNAAEKSLEESLEVMRTRERAVKREFPLTAWALYSLGNVRTDLGRIDEALADYTASMKLCKESIGETHLKTLPCYYKVALLLHKKGEFQRAKDLLTIILQVCDGRFENVDGVIARAKYKLSQVLKDSGAPAEEWQQLKNEAKALRYKLKNVAHSEADTDTSYNDLLPWFYK</sequence>
<gene>
    <name evidence="1" type="ORF">F4821DRAFT_189702</name>
</gene>
<reference evidence="1 2" key="1">
    <citation type="journal article" date="2022" name="New Phytol.">
        <title>Ecological generalism drives hyperdiversity of secondary metabolite gene clusters in xylarialean endophytes.</title>
        <authorList>
            <person name="Franco M.E.E."/>
            <person name="Wisecaver J.H."/>
            <person name="Arnold A.E."/>
            <person name="Ju Y.M."/>
            <person name="Slot J.C."/>
            <person name="Ahrendt S."/>
            <person name="Moore L.P."/>
            <person name="Eastman K.E."/>
            <person name="Scott K."/>
            <person name="Konkel Z."/>
            <person name="Mondo S.J."/>
            <person name="Kuo A."/>
            <person name="Hayes R.D."/>
            <person name="Haridas S."/>
            <person name="Andreopoulos B."/>
            <person name="Riley R."/>
            <person name="LaButti K."/>
            <person name="Pangilinan J."/>
            <person name="Lipzen A."/>
            <person name="Amirebrahimi M."/>
            <person name="Yan J."/>
            <person name="Adam C."/>
            <person name="Keymanesh K."/>
            <person name="Ng V."/>
            <person name="Louie K."/>
            <person name="Northen T."/>
            <person name="Drula E."/>
            <person name="Henrissat B."/>
            <person name="Hsieh H.M."/>
            <person name="Youens-Clark K."/>
            <person name="Lutzoni F."/>
            <person name="Miadlikowska J."/>
            <person name="Eastwood D.C."/>
            <person name="Hamelin R.C."/>
            <person name="Grigoriev I.V."/>
            <person name="U'Ren J.M."/>
        </authorList>
    </citation>
    <scope>NUCLEOTIDE SEQUENCE [LARGE SCALE GENOMIC DNA]</scope>
    <source>
        <strain evidence="1 2">ER1909</strain>
    </source>
</reference>
<accession>A0ACC0DGH7</accession>
<evidence type="ECO:0000313" key="2">
    <source>
        <dbReference type="Proteomes" id="UP001497680"/>
    </source>
</evidence>